<accession>A0A507F9R7</accession>
<dbReference type="OrthoDB" id="6500128at2759"/>
<dbReference type="AlphaFoldDB" id="A0A507F9R7"/>
<proteinExistence type="predicted"/>
<protein>
    <recommendedName>
        <fullName evidence="3">ABC transporter domain-containing protein</fullName>
    </recommendedName>
</protein>
<reference evidence="1 2" key="1">
    <citation type="journal article" date="2019" name="Sci. Rep.">
        <title>Comparative genomics of chytrid fungi reveal insights into the obligate biotrophic and pathogenic lifestyle of Synchytrium endobioticum.</title>
        <authorList>
            <person name="van de Vossenberg B.T.L.H."/>
            <person name="Warris S."/>
            <person name="Nguyen H.D.T."/>
            <person name="van Gent-Pelzer M.P.E."/>
            <person name="Joly D.L."/>
            <person name="van de Geest H.C."/>
            <person name="Bonants P.J.M."/>
            <person name="Smith D.S."/>
            <person name="Levesque C.A."/>
            <person name="van der Lee T.A.J."/>
        </authorList>
    </citation>
    <scope>NUCLEOTIDE SEQUENCE [LARGE SCALE GENOMIC DNA]</scope>
    <source>
        <strain evidence="1 2">CBS 675.73</strain>
    </source>
</reference>
<name>A0A507F9R7_9FUNG</name>
<dbReference type="InterPro" id="IPR027417">
    <property type="entry name" value="P-loop_NTPase"/>
</dbReference>
<evidence type="ECO:0000313" key="2">
    <source>
        <dbReference type="Proteomes" id="UP000320333"/>
    </source>
</evidence>
<evidence type="ECO:0000313" key="1">
    <source>
        <dbReference type="EMBL" id="TPX72096.1"/>
    </source>
</evidence>
<sequence>MLLGILKCLFPTGVNTIADFDRILVLDAGVLIEFDSPANLLQKPDGIFKSLVDATGSANATQVASIAGNHVPYVHKEV</sequence>
<dbReference type="Proteomes" id="UP000320333">
    <property type="component" value="Unassembled WGS sequence"/>
</dbReference>
<organism evidence="1 2">
    <name type="scientific">Chytriomyces confervae</name>
    <dbReference type="NCBI Taxonomy" id="246404"/>
    <lineage>
        <taxon>Eukaryota</taxon>
        <taxon>Fungi</taxon>
        <taxon>Fungi incertae sedis</taxon>
        <taxon>Chytridiomycota</taxon>
        <taxon>Chytridiomycota incertae sedis</taxon>
        <taxon>Chytridiomycetes</taxon>
        <taxon>Chytridiales</taxon>
        <taxon>Chytriomycetaceae</taxon>
        <taxon>Chytriomyces</taxon>
    </lineage>
</organism>
<dbReference type="STRING" id="246404.A0A507F9R7"/>
<dbReference type="Gene3D" id="3.40.50.300">
    <property type="entry name" value="P-loop containing nucleotide triphosphate hydrolases"/>
    <property type="match status" value="1"/>
</dbReference>
<dbReference type="EMBL" id="QEAP01000230">
    <property type="protein sequence ID" value="TPX72096.1"/>
    <property type="molecule type" value="Genomic_DNA"/>
</dbReference>
<gene>
    <name evidence="1" type="ORF">CcCBS67573_g05906</name>
</gene>
<keyword evidence="2" id="KW-1185">Reference proteome</keyword>
<comment type="caution">
    <text evidence="1">The sequence shown here is derived from an EMBL/GenBank/DDBJ whole genome shotgun (WGS) entry which is preliminary data.</text>
</comment>
<evidence type="ECO:0008006" key="3">
    <source>
        <dbReference type="Google" id="ProtNLM"/>
    </source>
</evidence>